<dbReference type="CDD" id="cd01741">
    <property type="entry name" value="GATase1_1"/>
    <property type="match status" value="1"/>
</dbReference>
<organism evidence="3 4">
    <name type="scientific">Lentinula raphanica</name>
    <dbReference type="NCBI Taxonomy" id="153919"/>
    <lineage>
        <taxon>Eukaryota</taxon>
        <taxon>Fungi</taxon>
        <taxon>Dikarya</taxon>
        <taxon>Basidiomycota</taxon>
        <taxon>Agaricomycotina</taxon>
        <taxon>Agaricomycetes</taxon>
        <taxon>Agaricomycetidae</taxon>
        <taxon>Agaricales</taxon>
        <taxon>Marasmiineae</taxon>
        <taxon>Omphalotaceae</taxon>
        <taxon>Lentinula</taxon>
    </lineage>
</organism>
<name>A0AA38PDK0_9AGAR</name>
<feature type="compositionally biased region" description="Low complexity" evidence="1">
    <location>
        <begin position="204"/>
        <end position="222"/>
    </location>
</feature>
<dbReference type="EMBL" id="MU806057">
    <property type="protein sequence ID" value="KAJ3840948.1"/>
    <property type="molecule type" value="Genomic_DNA"/>
</dbReference>
<feature type="region of interest" description="Disordered" evidence="1">
    <location>
        <begin position="202"/>
        <end position="222"/>
    </location>
</feature>
<sequence length="293" mass="32570">MTSISTRRKTIALLVCDVPMKEVVAEHGEYPKIFHDLMRKSLPVELGWEFTMDAYDVVHKMEYPSEDEIDSYDAFMYTGSAASSYADLAWIHRLIEFTANLVRNHSKVRIFGICFGHQIVSLALGGTCVKNDGKWEVGPTNIRLTDMGKVVFGLGDELNIQEMHQDHVPFVPPGFHLLASTDVSMNQGMVSTFGTSYHYTPTVESRSNLSPPSSSPDSSPESISLSDIQIITIQGHPEFTRQIVSTMTAKRASQGIITDALKEDVDRRQDALGDRVYGDGEVVGRVLWKILGV</sequence>
<dbReference type="InterPro" id="IPR044992">
    <property type="entry name" value="ChyE-like"/>
</dbReference>
<proteinExistence type="predicted"/>
<dbReference type="PANTHER" id="PTHR42695">
    <property type="entry name" value="GLUTAMINE AMIDOTRANSFERASE YLR126C-RELATED"/>
    <property type="match status" value="1"/>
</dbReference>
<dbReference type="Pfam" id="PF00117">
    <property type="entry name" value="GATase"/>
    <property type="match status" value="1"/>
</dbReference>
<dbReference type="InterPro" id="IPR029062">
    <property type="entry name" value="Class_I_gatase-like"/>
</dbReference>
<keyword evidence="4" id="KW-1185">Reference proteome</keyword>
<evidence type="ECO:0000259" key="2">
    <source>
        <dbReference type="Pfam" id="PF00117"/>
    </source>
</evidence>
<dbReference type="SUPFAM" id="SSF52317">
    <property type="entry name" value="Class I glutamine amidotransferase-like"/>
    <property type="match status" value="1"/>
</dbReference>
<reference evidence="3" key="1">
    <citation type="submission" date="2022-08" db="EMBL/GenBank/DDBJ databases">
        <authorList>
            <consortium name="DOE Joint Genome Institute"/>
            <person name="Min B."/>
            <person name="Riley R."/>
            <person name="Sierra-Patev S."/>
            <person name="Naranjo-Ortiz M."/>
            <person name="Looney B."/>
            <person name="Konkel Z."/>
            <person name="Slot J.C."/>
            <person name="Sakamoto Y."/>
            <person name="Steenwyk J.L."/>
            <person name="Rokas A."/>
            <person name="Carro J."/>
            <person name="Camarero S."/>
            <person name="Ferreira P."/>
            <person name="Molpeceres G."/>
            <person name="Ruiz-Duenas F.J."/>
            <person name="Serrano A."/>
            <person name="Henrissat B."/>
            <person name="Drula E."/>
            <person name="Hughes K.W."/>
            <person name="Mata J.L."/>
            <person name="Ishikawa N.K."/>
            <person name="Vargas-Isla R."/>
            <person name="Ushijima S."/>
            <person name="Smith C.A."/>
            <person name="Ahrendt S."/>
            <person name="Andreopoulos W."/>
            <person name="He G."/>
            <person name="Labutti K."/>
            <person name="Lipzen A."/>
            <person name="Ng V."/>
            <person name="Sandor L."/>
            <person name="Barry K."/>
            <person name="Martinez A.T."/>
            <person name="Xiao Y."/>
            <person name="Gibbons J.G."/>
            <person name="Terashima K."/>
            <person name="Hibbett D.S."/>
            <person name="Grigoriev I.V."/>
        </authorList>
    </citation>
    <scope>NUCLEOTIDE SEQUENCE</scope>
    <source>
        <strain evidence="3">TFB9207</strain>
    </source>
</reference>
<comment type="caution">
    <text evidence="3">The sequence shown here is derived from an EMBL/GenBank/DDBJ whole genome shotgun (WGS) entry which is preliminary data.</text>
</comment>
<dbReference type="AlphaFoldDB" id="A0AA38PDK0"/>
<accession>A0AA38PDK0</accession>
<gene>
    <name evidence="3" type="ORF">F5878DRAFT_611613</name>
</gene>
<dbReference type="PANTHER" id="PTHR42695:SF5">
    <property type="entry name" value="GLUTAMINE AMIDOTRANSFERASE YLR126C-RELATED"/>
    <property type="match status" value="1"/>
</dbReference>
<keyword evidence="3" id="KW-0315">Glutamine amidotransferase</keyword>
<dbReference type="Gene3D" id="3.40.50.880">
    <property type="match status" value="1"/>
</dbReference>
<protein>
    <submittedName>
        <fullName evidence="3">Class I glutamine amidotransferase-like protein</fullName>
    </submittedName>
</protein>
<feature type="domain" description="Glutamine amidotransferase" evidence="2">
    <location>
        <begin position="71"/>
        <end position="189"/>
    </location>
</feature>
<evidence type="ECO:0000313" key="3">
    <source>
        <dbReference type="EMBL" id="KAJ3840948.1"/>
    </source>
</evidence>
<dbReference type="Proteomes" id="UP001163846">
    <property type="component" value="Unassembled WGS sequence"/>
</dbReference>
<dbReference type="PROSITE" id="PS51273">
    <property type="entry name" value="GATASE_TYPE_1"/>
    <property type="match status" value="1"/>
</dbReference>
<dbReference type="GO" id="GO:0005634">
    <property type="term" value="C:nucleus"/>
    <property type="evidence" value="ECO:0007669"/>
    <property type="project" value="TreeGrafter"/>
</dbReference>
<evidence type="ECO:0000313" key="4">
    <source>
        <dbReference type="Proteomes" id="UP001163846"/>
    </source>
</evidence>
<dbReference type="GO" id="GO:0005829">
    <property type="term" value="C:cytosol"/>
    <property type="evidence" value="ECO:0007669"/>
    <property type="project" value="TreeGrafter"/>
</dbReference>
<evidence type="ECO:0000256" key="1">
    <source>
        <dbReference type="SAM" id="MobiDB-lite"/>
    </source>
</evidence>
<dbReference type="InterPro" id="IPR017926">
    <property type="entry name" value="GATASE"/>
</dbReference>